<evidence type="ECO:0000256" key="8">
    <source>
        <dbReference type="PROSITE-ProRule" id="PRU00843"/>
    </source>
</evidence>
<dbReference type="Proteomes" id="UP001235939">
    <property type="component" value="Chromosome 16"/>
</dbReference>
<gene>
    <name evidence="13" type="ORF">LAZ67_16001357</name>
</gene>
<keyword evidence="14" id="KW-1185">Reference proteome</keyword>
<evidence type="ECO:0000259" key="12">
    <source>
        <dbReference type="PROSITE" id="PS51510"/>
    </source>
</evidence>
<dbReference type="InterPro" id="IPR022414">
    <property type="entry name" value="ATP-guanido_PTrfase_cat"/>
</dbReference>
<feature type="binding site" evidence="8">
    <location>
        <begin position="320"/>
        <end position="325"/>
    </location>
    <ligand>
        <name>ATP</name>
        <dbReference type="ChEBI" id="CHEBI:30616"/>
    </ligand>
</feature>
<evidence type="ECO:0000256" key="7">
    <source>
        <dbReference type="PROSITE-ProRule" id="PRU00842"/>
    </source>
</evidence>
<dbReference type="InterPro" id="IPR014746">
    <property type="entry name" value="Gln_synth/guanido_kin_cat_dom"/>
</dbReference>
<dbReference type="InterPro" id="IPR000749">
    <property type="entry name" value="ATP-guanido_PTrfase"/>
</dbReference>
<dbReference type="EMBL" id="CP092878">
    <property type="protein sequence ID" value="UYV78436.1"/>
    <property type="molecule type" value="Genomic_DNA"/>
</dbReference>
<evidence type="ECO:0000256" key="1">
    <source>
        <dbReference type="ARBA" id="ARBA00006798"/>
    </source>
</evidence>
<protein>
    <recommendedName>
        <fullName evidence="2">arginine kinase</fullName>
        <ecNumber evidence="2">2.7.3.3</ecNumber>
    </recommendedName>
</protein>
<dbReference type="InterPro" id="IPR022413">
    <property type="entry name" value="ATP-guanido_PTrfase_N"/>
</dbReference>
<dbReference type="SUPFAM" id="SSF55931">
    <property type="entry name" value="Glutamine synthetase/guanido kinase"/>
    <property type="match status" value="1"/>
</dbReference>
<name>A0ABY6LDV9_9ARAC</name>
<dbReference type="PANTHER" id="PTHR11547:SF38">
    <property type="entry name" value="ARGININE KINASE 1-RELATED"/>
    <property type="match status" value="1"/>
</dbReference>
<comment type="caution">
    <text evidence="8">Lacks conserved residue(s) required for the propagation of feature annotation.</text>
</comment>
<feature type="compositionally biased region" description="Acidic residues" evidence="10">
    <location>
        <begin position="389"/>
        <end position="400"/>
    </location>
</feature>
<dbReference type="PROSITE" id="PS51510">
    <property type="entry name" value="PHOSPHAGEN_KINASE_C"/>
    <property type="match status" value="1"/>
</dbReference>
<dbReference type="InterPro" id="IPR036802">
    <property type="entry name" value="ATP-guanido_PTrfase_N_sf"/>
</dbReference>
<dbReference type="SUPFAM" id="SSF48034">
    <property type="entry name" value="Guanido kinase N-terminal domain"/>
    <property type="match status" value="1"/>
</dbReference>
<dbReference type="PROSITE" id="PS51509">
    <property type="entry name" value="PHOSPHAGEN_KINASE_N"/>
    <property type="match status" value="1"/>
</dbReference>
<feature type="domain" description="Phosphagen kinase N-terminal" evidence="11">
    <location>
        <begin position="1"/>
        <end position="83"/>
    </location>
</feature>
<sequence>MNPISNKLSPLGKNKEYFLLLERYIFHGSLQSINLSIAGGLDDSRHAEGVQNLDSGVGVYAPDAEAYEVFGPLFDPIIDEYHGGFPPSASQPPVDFGNLDIFDDLDPDGKFVISTRVRCGRSVEGFPFNPMLTEKKHMRDKFQRSFYFSICLAFHTNNLLMPLMPWKIYWEGSFCAVKTVGNCLKNERYALKESTLMNPDSAIMFLKAANACRFWPVGRGIFHNDDKTFLVWVNEEDHLRIISMEQGGDIRLVYSRLVLGLRFIGQGIAFSRSNRLGYLTFCPTNLGTTIRASVHIKLPNLAADLARLEEVASEYNLQVRGTAGEHSESKGGVYDISNRRRLGLTEFEAVWEMQVGIRKLIQMEESLIAAKAVETKDVEVETSPQPQDTELETVEETEET</sequence>
<dbReference type="InterPro" id="IPR022415">
    <property type="entry name" value="ATP-guanido_PTrfase_AS"/>
</dbReference>
<organism evidence="13 14">
    <name type="scientific">Cordylochernes scorpioides</name>
    <dbReference type="NCBI Taxonomy" id="51811"/>
    <lineage>
        <taxon>Eukaryota</taxon>
        <taxon>Metazoa</taxon>
        <taxon>Ecdysozoa</taxon>
        <taxon>Arthropoda</taxon>
        <taxon>Chelicerata</taxon>
        <taxon>Arachnida</taxon>
        <taxon>Pseudoscorpiones</taxon>
        <taxon>Cheliferoidea</taxon>
        <taxon>Chernetidae</taxon>
        <taxon>Cordylochernes</taxon>
    </lineage>
</organism>
<evidence type="ECO:0000256" key="10">
    <source>
        <dbReference type="SAM" id="MobiDB-lite"/>
    </source>
</evidence>
<dbReference type="Gene3D" id="1.10.135.10">
    <property type="entry name" value="ATP:guanido phosphotransferase, N-terminal domain"/>
    <property type="match status" value="1"/>
</dbReference>
<feature type="binding site" evidence="8">
    <location>
        <begin position="291"/>
        <end position="295"/>
    </location>
    <ligand>
        <name>ATP</name>
        <dbReference type="ChEBI" id="CHEBI:30616"/>
    </ligand>
</feature>
<dbReference type="Pfam" id="PF02807">
    <property type="entry name" value="ATP-gua_PtransN"/>
    <property type="match status" value="1"/>
</dbReference>
<reference evidence="13 14" key="1">
    <citation type="submission" date="2022-01" db="EMBL/GenBank/DDBJ databases">
        <title>A chromosomal length assembly of Cordylochernes scorpioides.</title>
        <authorList>
            <person name="Zeh D."/>
            <person name="Zeh J."/>
        </authorList>
    </citation>
    <scope>NUCLEOTIDE SEQUENCE [LARGE SCALE GENOMIC DNA]</scope>
    <source>
        <strain evidence="13">IN4F17</strain>
        <tissue evidence="13">Whole Body</tissue>
    </source>
</reference>
<evidence type="ECO:0000256" key="3">
    <source>
        <dbReference type="ARBA" id="ARBA00022679"/>
    </source>
</evidence>
<evidence type="ECO:0000256" key="6">
    <source>
        <dbReference type="ARBA" id="ARBA00022840"/>
    </source>
</evidence>
<dbReference type="PROSITE" id="PS00112">
    <property type="entry name" value="PHOSPHAGEN_KINASE"/>
    <property type="match status" value="1"/>
</dbReference>
<evidence type="ECO:0000256" key="2">
    <source>
        <dbReference type="ARBA" id="ARBA00012230"/>
    </source>
</evidence>
<dbReference type="PANTHER" id="PTHR11547">
    <property type="entry name" value="ARGININE OR CREATINE KINASE"/>
    <property type="match status" value="1"/>
</dbReference>
<accession>A0ABY6LDV9</accession>
<evidence type="ECO:0000259" key="11">
    <source>
        <dbReference type="PROSITE" id="PS51509"/>
    </source>
</evidence>
<dbReference type="Pfam" id="PF00217">
    <property type="entry name" value="ATP-gua_Ptrans"/>
    <property type="match status" value="1"/>
</dbReference>
<evidence type="ECO:0000256" key="9">
    <source>
        <dbReference type="RuleBase" id="RU000505"/>
    </source>
</evidence>
<feature type="binding site" evidence="8">
    <location>
        <begin position="114"/>
        <end position="118"/>
    </location>
    <ligand>
        <name>ATP</name>
        <dbReference type="ChEBI" id="CHEBI:30616"/>
    </ligand>
</feature>
<comment type="similarity">
    <text evidence="1 7 9">Belongs to the ATP:guanido phosphotransferase family.</text>
</comment>
<evidence type="ECO:0000256" key="4">
    <source>
        <dbReference type="ARBA" id="ARBA00022741"/>
    </source>
</evidence>
<feature type="domain" description="Phosphagen kinase C-terminal" evidence="12">
    <location>
        <begin position="111"/>
        <end position="367"/>
    </location>
</feature>
<evidence type="ECO:0000313" key="14">
    <source>
        <dbReference type="Proteomes" id="UP001235939"/>
    </source>
</evidence>
<keyword evidence="3 8" id="KW-0808">Transferase</keyword>
<evidence type="ECO:0000313" key="13">
    <source>
        <dbReference type="EMBL" id="UYV78436.1"/>
    </source>
</evidence>
<evidence type="ECO:0000256" key="5">
    <source>
        <dbReference type="ARBA" id="ARBA00022777"/>
    </source>
</evidence>
<keyword evidence="6 8" id="KW-0067">ATP-binding</keyword>
<feature type="region of interest" description="Disordered" evidence="10">
    <location>
        <begin position="376"/>
        <end position="400"/>
    </location>
</feature>
<proteinExistence type="inferred from homology"/>
<dbReference type="EC" id="2.7.3.3" evidence="2"/>
<feature type="binding site" evidence="8">
    <location>
        <position position="240"/>
    </location>
    <ligand>
        <name>ATP</name>
        <dbReference type="ChEBI" id="CHEBI:30616"/>
    </ligand>
</feature>
<keyword evidence="5 8" id="KW-0418">Kinase</keyword>
<dbReference type="Gene3D" id="3.30.590.10">
    <property type="entry name" value="Glutamine synthetase/guanido kinase, catalytic domain"/>
    <property type="match status" value="1"/>
</dbReference>
<keyword evidence="4 8" id="KW-0547">Nucleotide-binding</keyword>